<organism evidence="1">
    <name type="scientific">marine sediment metagenome</name>
    <dbReference type="NCBI Taxonomy" id="412755"/>
    <lineage>
        <taxon>unclassified sequences</taxon>
        <taxon>metagenomes</taxon>
        <taxon>ecological metagenomes</taxon>
    </lineage>
</organism>
<dbReference type="AlphaFoldDB" id="A0A0F9FFL9"/>
<comment type="caution">
    <text evidence="1">The sequence shown here is derived from an EMBL/GenBank/DDBJ whole genome shotgun (WGS) entry which is preliminary data.</text>
</comment>
<accession>A0A0F9FFL9</accession>
<proteinExistence type="predicted"/>
<evidence type="ECO:0000313" key="1">
    <source>
        <dbReference type="EMBL" id="KKL49917.1"/>
    </source>
</evidence>
<reference evidence="1" key="1">
    <citation type="journal article" date="2015" name="Nature">
        <title>Complex archaea that bridge the gap between prokaryotes and eukaryotes.</title>
        <authorList>
            <person name="Spang A."/>
            <person name="Saw J.H."/>
            <person name="Jorgensen S.L."/>
            <person name="Zaremba-Niedzwiedzka K."/>
            <person name="Martijn J."/>
            <person name="Lind A.E."/>
            <person name="van Eijk R."/>
            <person name="Schleper C."/>
            <person name="Guy L."/>
            <person name="Ettema T.J."/>
        </authorList>
    </citation>
    <scope>NUCLEOTIDE SEQUENCE</scope>
</reference>
<protein>
    <submittedName>
        <fullName evidence="1">Uncharacterized protein</fullName>
    </submittedName>
</protein>
<gene>
    <name evidence="1" type="ORF">LCGC14_2310690</name>
</gene>
<sequence length="59" mass="7246">MVYNVKDEKNQNNEKEKKDQKLNFYDVMLDDDAVHEALIVYEMYKRDQWKPIIKKVNCH</sequence>
<name>A0A0F9FFL9_9ZZZZ</name>
<dbReference type="EMBL" id="LAZR01032784">
    <property type="protein sequence ID" value="KKL49917.1"/>
    <property type="molecule type" value="Genomic_DNA"/>
</dbReference>